<evidence type="ECO:0000313" key="8">
    <source>
        <dbReference type="Proteomes" id="UP000054217"/>
    </source>
</evidence>
<dbReference type="GO" id="GO:0009277">
    <property type="term" value="C:fungal-type cell wall"/>
    <property type="evidence" value="ECO:0007669"/>
    <property type="project" value="InterPro"/>
</dbReference>
<dbReference type="InParanoid" id="A0A0C3NNV1"/>
<evidence type="ECO:0000256" key="5">
    <source>
        <dbReference type="ARBA" id="ARBA00023157"/>
    </source>
</evidence>
<accession>A0A0C3NNV1</accession>
<organism evidence="7 8">
    <name type="scientific">Pisolithus tinctorius Marx 270</name>
    <dbReference type="NCBI Taxonomy" id="870435"/>
    <lineage>
        <taxon>Eukaryota</taxon>
        <taxon>Fungi</taxon>
        <taxon>Dikarya</taxon>
        <taxon>Basidiomycota</taxon>
        <taxon>Agaricomycotina</taxon>
        <taxon>Agaricomycetes</taxon>
        <taxon>Agaricomycetidae</taxon>
        <taxon>Boletales</taxon>
        <taxon>Sclerodermatineae</taxon>
        <taxon>Pisolithaceae</taxon>
        <taxon>Pisolithus</taxon>
    </lineage>
</organism>
<gene>
    <name evidence="7" type="ORF">M404DRAFT_1002176</name>
</gene>
<dbReference type="CDD" id="cd23507">
    <property type="entry name" value="hydrophobin_I"/>
    <property type="match status" value="1"/>
</dbReference>
<evidence type="ECO:0000256" key="6">
    <source>
        <dbReference type="RuleBase" id="RU365009"/>
    </source>
</evidence>
<dbReference type="EMBL" id="KN831981">
    <property type="protein sequence ID" value="KIO02565.1"/>
    <property type="molecule type" value="Genomic_DNA"/>
</dbReference>
<protein>
    <recommendedName>
        <fullName evidence="6">Hydrophobin</fullName>
    </recommendedName>
</protein>
<evidence type="ECO:0000256" key="3">
    <source>
        <dbReference type="ARBA" id="ARBA00022512"/>
    </source>
</evidence>
<dbReference type="Pfam" id="PF01185">
    <property type="entry name" value="Hydrophobin"/>
    <property type="match status" value="1"/>
</dbReference>
<evidence type="ECO:0000313" key="7">
    <source>
        <dbReference type="EMBL" id="KIO02565.1"/>
    </source>
</evidence>
<dbReference type="Proteomes" id="UP000054217">
    <property type="component" value="Unassembled WGS sequence"/>
</dbReference>
<dbReference type="HOGENOM" id="CLU_105134_3_0_1"/>
<keyword evidence="6" id="KW-0732">Signal</keyword>
<dbReference type="OrthoDB" id="2644042at2759"/>
<dbReference type="GO" id="GO:0005199">
    <property type="term" value="F:structural constituent of cell wall"/>
    <property type="evidence" value="ECO:0007669"/>
    <property type="project" value="InterPro"/>
</dbReference>
<reference evidence="8" key="2">
    <citation type="submission" date="2015-01" db="EMBL/GenBank/DDBJ databases">
        <title>Evolutionary Origins and Diversification of the Mycorrhizal Mutualists.</title>
        <authorList>
            <consortium name="DOE Joint Genome Institute"/>
            <consortium name="Mycorrhizal Genomics Consortium"/>
            <person name="Kohler A."/>
            <person name="Kuo A."/>
            <person name="Nagy L.G."/>
            <person name="Floudas D."/>
            <person name="Copeland A."/>
            <person name="Barry K.W."/>
            <person name="Cichocki N."/>
            <person name="Veneault-Fourrey C."/>
            <person name="LaButti K."/>
            <person name="Lindquist E.A."/>
            <person name="Lipzen A."/>
            <person name="Lundell T."/>
            <person name="Morin E."/>
            <person name="Murat C."/>
            <person name="Riley R."/>
            <person name="Ohm R."/>
            <person name="Sun H."/>
            <person name="Tunlid A."/>
            <person name="Henrissat B."/>
            <person name="Grigoriev I.V."/>
            <person name="Hibbett D.S."/>
            <person name="Martin F."/>
        </authorList>
    </citation>
    <scope>NUCLEOTIDE SEQUENCE [LARGE SCALE GENOMIC DNA]</scope>
    <source>
        <strain evidence="8">Marx 270</strain>
    </source>
</reference>
<dbReference type="InterPro" id="IPR001338">
    <property type="entry name" value="Class_I_Hydrophobin"/>
</dbReference>
<comment type="subcellular location">
    <subcellularLocation>
        <location evidence="1 6">Secreted</location>
        <location evidence="1 6">Cell wall</location>
    </subcellularLocation>
</comment>
<proteinExistence type="inferred from homology"/>
<keyword evidence="5 6" id="KW-1015">Disulfide bond</keyword>
<keyword evidence="3 6" id="KW-0134">Cell wall</keyword>
<comment type="similarity">
    <text evidence="2 6">Belongs to the fungal hydrophobin family.</text>
</comment>
<dbReference type="SMART" id="SM00075">
    <property type="entry name" value="HYDRO"/>
    <property type="match status" value="1"/>
</dbReference>
<keyword evidence="8" id="KW-1185">Reference proteome</keyword>
<evidence type="ECO:0000256" key="4">
    <source>
        <dbReference type="ARBA" id="ARBA00022525"/>
    </source>
</evidence>
<evidence type="ECO:0000256" key="2">
    <source>
        <dbReference type="ARBA" id="ARBA00010446"/>
    </source>
</evidence>
<sequence length="140" mass="14259">MVVNVVESWNFVTIQQVAVPRAHKNLVCAPGIVSPTPTNLARDGVGGLGGGDVLGGDNCNANALCCDNYGSADQLQGLLGGLLGLNVDALTGNLGIACVPIEVIALIPDNSCNAQSVCCEGTTFSNLQLIGLNCLPLKLL</sequence>
<dbReference type="AlphaFoldDB" id="A0A0C3NNV1"/>
<name>A0A0C3NNV1_PISTI</name>
<evidence type="ECO:0000256" key="1">
    <source>
        <dbReference type="ARBA" id="ARBA00004191"/>
    </source>
</evidence>
<keyword evidence="4 6" id="KW-0964">Secreted</keyword>
<reference evidence="7 8" key="1">
    <citation type="submission" date="2014-04" db="EMBL/GenBank/DDBJ databases">
        <authorList>
            <consortium name="DOE Joint Genome Institute"/>
            <person name="Kuo A."/>
            <person name="Kohler A."/>
            <person name="Costa M.D."/>
            <person name="Nagy L.G."/>
            <person name="Floudas D."/>
            <person name="Copeland A."/>
            <person name="Barry K.W."/>
            <person name="Cichocki N."/>
            <person name="Veneault-Fourrey C."/>
            <person name="LaButti K."/>
            <person name="Lindquist E.A."/>
            <person name="Lipzen A."/>
            <person name="Lundell T."/>
            <person name="Morin E."/>
            <person name="Murat C."/>
            <person name="Sun H."/>
            <person name="Tunlid A."/>
            <person name="Henrissat B."/>
            <person name="Grigoriev I.V."/>
            <person name="Hibbett D.S."/>
            <person name="Martin F."/>
            <person name="Nordberg H.P."/>
            <person name="Cantor M.N."/>
            <person name="Hua S.X."/>
        </authorList>
    </citation>
    <scope>NUCLEOTIDE SEQUENCE [LARGE SCALE GENOMIC DNA]</scope>
    <source>
        <strain evidence="7 8">Marx 270</strain>
    </source>
</reference>